<evidence type="ECO:0000256" key="6">
    <source>
        <dbReference type="ARBA" id="ARBA00022989"/>
    </source>
</evidence>
<keyword evidence="7" id="KW-0333">Golgi apparatus</keyword>
<evidence type="ECO:0000256" key="2">
    <source>
        <dbReference type="ARBA" id="ARBA00008124"/>
    </source>
</evidence>
<evidence type="ECO:0000256" key="5">
    <source>
        <dbReference type="ARBA" id="ARBA00022968"/>
    </source>
</evidence>
<dbReference type="GO" id="GO:0000139">
    <property type="term" value="C:Golgi membrane"/>
    <property type="evidence" value="ECO:0007669"/>
    <property type="project" value="UniProtKB-SubCell"/>
</dbReference>
<reference evidence="11 12" key="1">
    <citation type="submission" date="2018-11" db="EMBL/GenBank/DDBJ databases">
        <authorList>
            <person name="Lopez-Roques C."/>
            <person name="Donnadieu C."/>
            <person name="Bouchez O."/>
            <person name="Klopp C."/>
            <person name="Cabau C."/>
            <person name="Zahm M."/>
        </authorList>
    </citation>
    <scope>NUCLEOTIDE SEQUENCE [LARGE SCALE GENOMIC DNA]</scope>
    <source>
        <strain evidence="11">RS831</strain>
        <tissue evidence="11">Whole body</tissue>
    </source>
</reference>
<dbReference type="Gene3D" id="3.40.50.300">
    <property type="entry name" value="P-loop containing nucleotide triphosphate hydrolases"/>
    <property type="match status" value="1"/>
</dbReference>
<evidence type="ECO:0000256" key="7">
    <source>
        <dbReference type="ARBA" id="ARBA00023034"/>
    </source>
</evidence>
<proteinExistence type="inferred from homology"/>
<dbReference type="PANTHER" id="PTHR14647:SF83">
    <property type="entry name" value="GALACTOSE-3-O-SULFOTRANSFERASE 3"/>
    <property type="match status" value="1"/>
</dbReference>
<keyword evidence="3" id="KW-0808">Transferase</keyword>
<evidence type="ECO:0000256" key="9">
    <source>
        <dbReference type="ARBA" id="ARBA00023180"/>
    </source>
</evidence>
<dbReference type="Pfam" id="PF06990">
    <property type="entry name" value="Gal-3-0_sulfotr"/>
    <property type="match status" value="1"/>
</dbReference>
<protein>
    <submittedName>
        <fullName evidence="11">Uncharacterized protein</fullName>
    </submittedName>
</protein>
<name>A0A437CCJ1_ORYJA</name>
<keyword evidence="12" id="KW-1185">Reference proteome</keyword>
<keyword evidence="8 10" id="KW-0472">Membrane</keyword>
<evidence type="ECO:0000313" key="11">
    <source>
        <dbReference type="EMBL" id="RVE60368.1"/>
    </source>
</evidence>
<comment type="similarity">
    <text evidence="2">Belongs to the galactose-3-O-sulfotransferase family.</text>
</comment>
<gene>
    <name evidence="11" type="ORF">OJAV_G00180390</name>
</gene>
<keyword evidence="6 10" id="KW-1133">Transmembrane helix</keyword>
<dbReference type="GO" id="GO:0009247">
    <property type="term" value="P:glycolipid biosynthetic process"/>
    <property type="evidence" value="ECO:0007669"/>
    <property type="project" value="InterPro"/>
</dbReference>
<dbReference type="InterPro" id="IPR009729">
    <property type="entry name" value="Gal-3-0_sulfotransfrase"/>
</dbReference>
<dbReference type="EMBL" id="CM012454">
    <property type="protein sequence ID" value="RVE60368.1"/>
    <property type="molecule type" value="Genomic_DNA"/>
</dbReference>
<organism evidence="11 12">
    <name type="scientific">Oryzias javanicus</name>
    <name type="common">Javanese ricefish</name>
    <name type="synonym">Aplocheilus javanicus</name>
    <dbReference type="NCBI Taxonomy" id="123683"/>
    <lineage>
        <taxon>Eukaryota</taxon>
        <taxon>Metazoa</taxon>
        <taxon>Chordata</taxon>
        <taxon>Craniata</taxon>
        <taxon>Vertebrata</taxon>
        <taxon>Euteleostomi</taxon>
        <taxon>Actinopterygii</taxon>
        <taxon>Neopterygii</taxon>
        <taxon>Teleostei</taxon>
        <taxon>Neoteleostei</taxon>
        <taxon>Acanthomorphata</taxon>
        <taxon>Ovalentaria</taxon>
        <taxon>Atherinomorphae</taxon>
        <taxon>Beloniformes</taxon>
        <taxon>Adrianichthyidae</taxon>
        <taxon>Oryziinae</taxon>
        <taxon>Oryzias</taxon>
    </lineage>
</organism>
<comment type="subcellular location">
    <subcellularLocation>
        <location evidence="1">Golgi apparatus membrane</location>
        <topology evidence="1">Single-pass type II membrane protein</topology>
    </subcellularLocation>
</comment>
<keyword evidence="4 10" id="KW-0812">Transmembrane</keyword>
<feature type="transmembrane region" description="Helical" evidence="10">
    <location>
        <begin position="106"/>
        <end position="122"/>
    </location>
</feature>
<accession>A0A437CCJ1</accession>
<evidence type="ECO:0000256" key="3">
    <source>
        <dbReference type="ARBA" id="ARBA00022679"/>
    </source>
</evidence>
<evidence type="ECO:0000313" key="12">
    <source>
        <dbReference type="Proteomes" id="UP000283210"/>
    </source>
</evidence>
<dbReference type="PANTHER" id="PTHR14647">
    <property type="entry name" value="GALACTOSE-3-O-SULFOTRANSFERASE"/>
    <property type="match status" value="1"/>
</dbReference>
<dbReference type="Proteomes" id="UP000283210">
    <property type="component" value="Chromosome 18"/>
</dbReference>
<sequence>MGRARRGRVGGGGAEASLHYKNEKERWGEAGWTHSGEEISATAVIAPLREESHTLSMHNAVGGHGEDEPFINNKRSSAQADLGTPSICHWRLAVPLTCRKMSLKKIFFLLVVICTVSLLLHNRDYLTWYKESFHVDCPLRLNSPSCQKPKHTNIVFLKTHKTASTTMQNLLFRFGERNNLTVALPIQACGHQFCYPQSFKAQFVHPHTLPANVVTNHMRFNKTALQHLNKTTVFKYLKQIQSSMRKT</sequence>
<reference evidence="11 12" key="2">
    <citation type="submission" date="2019-01" db="EMBL/GenBank/DDBJ databases">
        <title>A chromosome length genome reference of the Java medaka (oryzias javanicus).</title>
        <authorList>
            <person name="Herpin A."/>
            <person name="Takehana Y."/>
            <person name="Naruse K."/>
            <person name="Ansai S."/>
            <person name="Kawaguchi M."/>
        </authorList>
    </citation>
    <scope>NUCLEOTIDE SEQUENCE [LARGE SCALE GENOMIC DNA]</scope>
    <source>
        <strain evidence="11">RS831</strain>
        <tissue evidence="11">Whole body</tissue>
    </source>
</reference>
<evidence type="ECO:0000256" key="8">
    <source>
        <dbReference type="ARBA" id="ARBA00023136"/>
    </source>
</evidence>
<dbReference type="OrthoDB" id="514299at2759"/>
<evidence type="ECO:0000256" key="1">
    <source>
        <dbReference type="ARBA" id="ARBA00004323"/>
    </source>
</evidence>
<dbReference type="GO" id="GO:0001733">
    <property type="term" value="F:galactosylceramide sulfotransferase activity"/>
    <property type="evidence" value="ECO:0007669"/>
    <property type="project" value="InterPro"/>
</dbReference>
<evidence type="ECO:0000256" key="10">
    <source>
        <dbReference type="SAM" id="Phobius"/>
    </source>
</evidence>
<keyword evidence="5" id="KW-0735">Signal-anchor</keyword>
<dbReference type="InterPro" id="IPR027417">
    <property type="entry name" value="P-loop_NTPase"/>
</dbReference>
<keyword evidence="9" id="KW-0325">Glycoprotein</keyword>
<dbReference type="AlphaFoldDB" id="A0A437CCJ1"/>
<evidence type="ECO:0000256" key="4">
    <source>
        <dbReference type="ARBA" id="ARBA00022692"/>
    </source>
</evidence>